<dbReference type="InterPro" id="IPR051309">
    <property type="entry name" value="ABCF_ATPase"/>
</dbReference>
<dbReference type="Pfam" id="PF12848">
    <property type="entry name" value="ABC_tran_Xtn"/>
    <property type="match status" value="1"/>
</dbReference>
<reference evidence="6 7" key="1">
    <citation type="journal article" date="2016" name="Genome Announc.">
        <title>Complete Genome Sequences of Aerococcus christensenii CCUG 28831T, Aerococcus sanguinicola CCUG 43001T, Aerococcus urinae CCUG 36881T, Aerococcus urinaeequi CCUG 28094T, Aerococcus urinaehominis CCUG 42038 BT, and Aerococcus viridans CCUG 4311T.</title>
        <authorList>
            <person name="Carkaci D."/>
            <person name="Dargis R."/>
            <person name="Nielsen X.C."/>
            <person name="Skovgaard O."/>
            <person name="Fuursted K."/>
            <person name="Christensen J.J."/>
        </authorList>
    </citation>
    <scope>NUCLEOTIDE SEQUENCE [LARGE SCALE GENOMIC DNA]</scope>
    <source>
        <strain evidence="6 7">CCUG43001</strain>
    </source>
</reference>
<dbReference type="PANTHER" id="PTHR42855">
    <property type="entry name" value="ABC TRANSPORTER ATP-BINDING SUBUNIT"/>
    <property type="match status" value="1"/>
</dbReference>
<keyword evidence="7" id="KW-1185">Reference proteome</keyword>
<evidence type="ECO:0000256" key="3">
    <source>
        <dbReference type="ARBA" id="ARBA00022840"/>
    </source>
</evidence>
<evidence type="ECO:0000313" key="6">
    <source>
        <dbReference type="EMBL" id="AMB94238.1"/>
    </source>
</evidence>
<feature type="domain" description="ABC transporter" evidence="5">
    <location>
        <begin position="330"/>
        <end position="544"/>
    </location>
</feature>
<dbReference type="AlphaFoldDB" id="A0A109RDI3"/>
<proteinExistence type="predicted"/>
<dbReference type="FunFam" id="3.40.50.300:FF:000011">
    <property type="entry name" value="Putative ABC transporter ATP-binding component"/>
    <property type="match status" value="1"/>
</dbReference>
<dbReference type="SMART" id="SM00382">
    <property type="entry name" value="AAA"/>
    <property type="match status" value="2"/>
</dbReference>
<dbReference type="EMBL" id="CP014160">
    <property type="protein sequence ID" value="AMB94238.1"/>
    <property type="molecule type" value="Genomic_DNA"/>
</dbReference>
<feature type="domain" description="ABC transporter" evidence="5">
    <location>
        <begin position="4"/>
        <end position="263"/>
    </location>
</feature>
<name>A0A109RDI3_9LACT</name>
<dbReference type="FunFam" id="3.40.50.300:FF:000309">
    <property type="entry name" value="ABC transporter ATP-binding protein"/>
    <property type="match status" value="1"/>
</dbReference>
<keyword evidence="3 6" id="KW-0067">ATP-binding</keyword>
<dbReference type="Pfam" id="PF16326">
    <property type="entry name" value="ABC_tran_CTD"/>
    <property type="match status" value="1"/>
</dbReference>
<dbReference type="InterPro" id="IPR027417">
    <property type="entry name" value="P-loop_NTPase"/>
</dbReference>
<dbReference type="InterPro" id="IPR003439">
    <property type="entry name" value="ABC_transporter-like_ATP-bd"/>
</dbReference>
<dbReference type="InterPro" id="IPR017871">
    <property type="entry name" value="ABC_transporter-like_CS"/>
</dbReference>
<evidence type="ECO:0000256" key="1">
    <source>
        <dbReference type="ARBA" id="ARBA00022737"/>
    </source>
</evidence>
<feature type="region of interest" description="Disordered" evidence="4">
    <location>
        <begin position="294"/>
        <end position="317"/>
    </location>
</feature>
<dbReference type="InterPro" id="IPR032524">
    <property type="entry name" value="ABC_tran_C"/>
</dbReference>
<evidence type="ECO:0000256" key="2">
    <source>
        <dbReference type="ARBA" id="ARBA00022741"/>
    </source>
</evidence>
<dbReference type="GO" id="GO:0016887">
    <property type="term" value="F:ATP hydrolysis activity"/>
    <property type="evidence" value="ECO:0007669"/>
    <property type="project" value="InterPro"/>
</dbReference>
<dbReference type="Pfam" id="PF00005">
    <property type="entry name" value="ABC_tran"/>
    <property type="match status" value="2"/>
</dbReference>
<dbReference type="InterPro" id="IPR003593">
    <property type="entry name" value="AAA+_ATPase"/>
</dbReference>
<accession>A0A109RDI3</accession>
<feature type="region of interest" description="Disordered" evidence="4">
    <location>
        <begin position="542"/>
        <end position="578"/>
    </location>
</feature>
<dbReference type="PANTHER" id="PTHR42855:SF2">
    <property type="entry name" value="DRUG RESISTANCE ABC TRANSPORTER,ATP-BINDING PROTEIN"/>
    <property type="match status" value="1"/>
</dbReference>
<dbReference type="GeneID" id="92903509"/>
<dbReference type="RefSeq" id="WP_067974454.1">
    <property type="nucleotide sequence ID" value="NZ_CP014160.1"/>
</dbReference>
<dbReference type="GO" id="GO:0005524">
    <property type="term" value="F:ATP binding"/>
    <property type="evidence" value="ECO:0007669"/>
    <property type="project" value="UniProtKB-KW"/>
</dbReference>
<dbReference type="Gene3D" id="1.10.287.380">
    <property type="entry name" value="Valyl-tRNA synthetase, C-terminal domain"/>
    <property type="match status" value="1"/>
</dbReference>
<evidence type="ECO:0000313" key="7">
    <source>
        <dbReference type="Proteomes" id="UP000069912"/>
    </source>
</evidence>
<evidence type="ECO:0000259" key="5">
    <source>
        <dbReference type="PROSITE" id="PS50893"/>
    </source>
</evidence>
<dbReference type="PROSITE" id="PS00211">
    <property type="entry name" value="ABC_TRANSPORTER_1"/>
    <property type="match status" value="2"/>
</dbReference>
<dbReference type="PROSITE" id="PS50893">
    <property type="entry name" value="ABC_TRANSPORTER_2"/>
    <property type="match status" value="2"/>
</dbReference>
<gene>
    <name evidence="6" type="ORF">AWM72_05445</name>
</gene>
<dbReference type="InterPro" id="IPR037118">
    <property type="entry name" value="Val-tRNA_synth_C_sf"/>
</dbReference>
<dbReference type="KEGG" id="asan:AWM72_05445"/>
<reference evidence="7" key="2">
    <citation type="submission" date="2016-01" db="EMBL/GenBank/DDBJ databases">
        <title>Six Aerococcus type strain genome sequencing and assembly using PacBio and Illumina Hiseq.</title>
        <authorList>
            <person name="Carkaci D."/>
            <person name="Dargis R."/>
            <person name="Nielsen X.C."/>
            <person name="Skovgaard O."/>
            <person name="Fuursted K."/>
            <person name="Christensen J.J."/>
        </authorList>
    </citation>
    <scope>NUCLEOTIDE SEQUENCE [LARGE SCALE GENOMIC DNA]</scope>
    <source>
        <strain evidence="7">CCUG43001</strain>
    </source>
</reference>
<dbReference type="CDD" id="cd03221">
    <property type="entry name" value="ABCF_EF-3"/>
    <property type="match status" value="2"/>
</dbReference>
<dbReference type="SUPFAM" id="SSF52540">
    <property type="entry name" value="P-loop containing nucleoside triphosphate hydrolases"/>
    <property type="match status" value="2"/>
</dbReference>
<evidence type="ECO:0000256" key="4">
    <source>
        <dbReference type="SAM" id="MobiDB-lite"/>
    </source>
</evidence>
<keyword evidence="1" id="KW-0677">Repeat</keyword>
<dbReference type="InterPro" id="IPR032781">
    <property type="entry name" value="ABC_tran_Xtn"/>
</dbReference>
<dbReference type="Gene3D" id="3.40.50.300">
    <property type="entry name" value="P-loop containing nucleotide triphosphate hydrolases"/>
    <property type="match status" value="2"/>
</dbReference>
<protein>
    <submittedName>
        <fullName evidence="6">Multidrug ABC transporter ATP-binding protein</fullName>
    </submittedName>
</protein>
<organism evidence="6 7">
    <name type="scientific">Aerococcus sanguinicola</name>
    <dbReference type="NCBI Taxonomy" id="119206"/>
    <lineage>
        <taxon>Bacteria</taxon>
        <taxon>Bacillati</taxon>
        <taxon>Bacillota</taxon>
        <taxon>Bacilli</taxon>
        <taxon>Lactobacillales</taxon>
        <taxon>Aerococcaceae</taxon>
        <taxon>Aerococcus</taxon>
    </lineage>
</organism>
<feature type="compositionally biased region" description="Basic and acidic residues" evidence="4">
    <location>
        <begin position="551"/>
        <end position="577"/>
    </location>
</feature>
<dbReference type="GO" id="GO:0003677">
    <property type="term" value="F:DNA binding"/>
    <property type="evidence" value="ECO:0007669"/>
    <property type="project" value="InterPro"/>
</dbReference>
<keyword evidence="2" id="KW-0547">Nucleotide-binding</keyword>
<dbReference type="Proteomes" id="UP000069912">
    <property type="component" value="Chromosome"/>
</dbReference>
<feature type="compositionally biased region" description="Basic and acidic residues" evidence="4">
    <location>
        <begin position="298"/>
        <end position="316"/>
    </location>
</feature>
<sequence length="643" mass="73445">MILLQGSNLARHFGAETLFEDIQITVQDNSRIGLVGRNGTGKSTLLKILAGIESPDQGTVSQRKGTRIAYMDQHSAVNSERTAYEEMKSVFTEDLALIDQANEAAMVLADEAVIQDPDRYEQALKTYDQLQEEINQRNAYSYDSEIRMVLHGFRFPEDMYDQPISQMSGGQRTRLALAKVLLEKRDILILDEPTNHLDIDTLNWLEGYLPKYPGALLIVSHDRYFLDHVTNETYEMTHHGIEHYAGNYSFYLKEKAVRLETQMKAYEKQQKEIHKLEDYIARNLVRASTTKMAQSRRKQLERMDKLDRPQQDERSARIQFSTEKSSGNVVLTVDDLAIGYDDCLSYPINIDLRKQKALAIVGPNGVGKSTLLKTITGQIPALKGDYQLGTNVSLGYYDQELGNLNSKKDVLHELWDEHPSMNEQDIRTILGSFLFSGSDVEKPVHGLSGGEKARLELAKLALDHDNFLVLDEPTNHLDIDSKEVLENALIDYDGTLLFVSHDRYFINRLATEVLEISAEGSKLYLGDYDYYLAKKAEEEARQAAQDTGQDPAKKVEEKSSGKLSYEENKQKQREQRRQQRLVDQCEEEITQIEEQIQAIEQEMAKPEVYQDNAQILDLNAQLEPLKAQHQELMDQWEELLSQL</sequence>